<feature type="domain" description="Methyl-accepting transducer" evidence="8">
    <location>
        <begin position="273"/>
        <end position="502"/>
    </location>
</feature>
<dbReference type="Pfam" id="PF00672">
    <property type="entry name" value="HAMP"/>
    <property type="match status" value="1"/>
</dbReference>
<dbReference type="CDD" id="cd11386">
    <property type="entry name" value="MCP_signal"/>
    <property type="match status" value="1"/>
</dbReference>
<feature type="compositionally biased region" description="Polar residues" evidence="6">
    <location>
        <begin position="531"/>
        <end position="541"/>
    </location>
</feature>
<evidence type="ECO:0000256" key="5">
    <source>
        <dbReference type="PROSITE-ProRule" id="PRU00284"/>
    </source>
</evidence>
<sequence length="561" mass="61192">MKKALNRISVKYSVAFTAVAISLLIVFALNFFLVSSMKKHMVEIGNDFTRAIFLITNADRDLYQAQMSVLEYMREEPGTENAEKSISDFQENTQQVQDRLNEFSSVMVNHPEITQLLNGSEEKFTQWLAQAKNVITLHAQGNDRAADSLLDGQAAASFADFRGFLNSAGESIMPQILEMEKSAISKINTHQTSTFTFVLLVFIGAVSLALIGPQMMSKAIRQITGRIKEIAEGDGDLTARINTKRSDEIGDLALQFNAFVSRIDKTLQAVSTSTKSVHFASDEIAKGSQDLASRTEQAASSLQETSASMEEITATVAVTSDAATEANQLVLSTVDVTRRGQEAMDQVKKTMEEIRTSASQISEIITLIDGIAFQTNILALNASVEAARAGEHGRGFAVVAQEVRTLASRSSDASRDIRELIDTSVTRTQTGVDLVQSTGKTMNEIVDSIERVTHVIGDITAGAKEQSLGIMQINTAINQLDNMTQQNASLVEESSAAAGEMREQAERLNSLIASFKLSNDQVDTLPVPSVPTVSQRHSAPQTVRRPTLPQARTSELEWEAF</sequence>
<feature type="transmembrane region" description="Helical" evidence="7">
    <location>
        <begin position="194"/>
        <end position="212"/>
    </location>
</feature>
<dbReference type="InterPro" id="IPR051310">
    <property type="entry name" value="MCP_chemotaxis"/>
</dbReference>
<dbReference type="SUPFAM" id="SSF58104">
    <property type="entry name" value="Methyl-accepting chemotaxis protein (MCP) signaling domain"/>
    <property type="match status" value="1"/>
</dbReference>
<evidence type="ECO:0000256" key="4">
    <source>
        <dbReference type="ARBA" id="ARBA00029447"/>
    </source>
</evidence>
<reference evidence="10 11" key="1">
    <citation type="submission" date="2016-10" db="EMBL/GenBank/DDBJ databases">
        <authorList>
            <person name="de Groot N.N."/>
        </authorList>
    </citation>
    <scope>NUCLEOTIDE SEQUENCE [LARGE SCALE GENOMIC DNA]</scope>
    <source>
        <strain evidence="10 11">BH539</strain>
    </source>
</reference>
<keyword evidence="7" id="KW-0472">Membrane</keyword>
<comment type="similarity">
    <text evidence="4">Belongs to the methyl-accepting chemotaxis (MCP) protein family.</text>
</comment>
<dbReference type="Pfam" id="PF00015">
    <property type="entry name" value="MCPsignal"/>
    <property type="match status" value="1"/>
</dbReference>
<dbReference type="PANTHER" id="PTHR43531:SF11">
    <property type="entry name" value="METHYL-ACCEPTING CHEMOTAXIS PROTEIN 3"/>
    <property type="match status" value="1"/>
</dbReference>
<dbReference type="InterPro" id="IPR003660">
    <property type="entry name" value="HAMP_dom"/>
</dbReference>
<dbReference type="GO" id="GO:0005886">
    <property type="term" value="C:plasma membrane"/>
    <property type="evidence" value="ECO:0007669"/>
    <property type="project" value="TreeGrafter"/>
</dbReference>
<dbReference type="RefSeq" id="WP_092525573.1">
    <property type="nucleotide sequence ID" value="NZ_FNCI01000006.1"/>
</dbReference>
<evidence type="ECO:0000259" key="9">
    <source>
        <dbReference type="PROSITE" id="PS50885"/>
    </source>
</evidence>
<evidence type="ECO:0000256" key="3">
    <source>
        <dbReference type="ARBA" id="ARBA00023224"/>
    </source>
</evidence>
<dbReference type="FunFam" id="1.10.287.950:FF:000001">
    <property type="entry name" value="Methyl-accepting chemotaxis sensory transducer"/>
    <property type="match status" value="1"/>
</dbReference>
<dbReference type="OrthoDB" id="2489132at2"/>
<dbReference type="PANTHER" id="PTHR43531">
    <property type="entry name" value="PROTEIN ICFG"/>
    <property type="match status" value="1"/>
</dbReference>
<dbReference type="Proteomes" id="UP000198641">
    <property type="component" value="Unassembled WGS sequence"/>
</dbReference>
<dbReference type="PRINTS" id="PR00260">
    <property type="entry name" value="CHEMTRNSDUCR"/>
</dbReference>
<keyword evidence="11" id="KW-1185">Reference proteome</keyword>
<keyword evidence="2" id="KW-0145">Chemotaxis</keyword>
<dbReference type="PROSITE" id="PS50885">
    <property type="entry name" value="HAMP"/>
    <property type="match status" value="1"/>
</dbReference>
<organism evidence="10 11">
    <name type="scientific">Onishia taeanensis</name>
    <dbReference type="NCBI Taxonomy" id="284577"/>
    <lineage>
        <taxon>Bacteria</taxon>
        <taxon>Pseudomonadati</taxon>
        <taxon>Pseudomonadota</taxon>
        <taxon>Gammaproteobacteria</taxon>
        <taxon>Oceanospirillales</taxon>
        <taxon>Halomonadaceae</taxon>
        <taxon>Onishia</taxon>
    </lineage>
</organism>
<dbReference type="GO" id="GO:0006935">
    <property type="term" value="P:chemotaxis"/>
    <property type="evidence" value="ECO:0007669"/>
    <property type="project" value="UniProtKB-KW"/>
</dbReference>
<dbReference type="GO" id="GO:0007165">
    <property type="term" value="P:signal transduction"/>
    <property type="evidence" value="ECO:0007669"/>
    <property type="project" value="UniProtKB-KW"/>
</dbReference>
<evidence type="ECO:0000256" key="7">
    <source>
        <dbReference type="SAM" id="Phobius"/>
    </source>
</evidence>
<evidence type="ECO:0000313" key="11">
    <source>
        <dbReference type="Proteomes" id="UP000198641"/>
    </source>
</evidence>
<dbReference type="STRING" id="284577.SAMN05216571_10673"/>
<dbReference type="Gene3D" id="1.10.287.950">
    <property type="entry name" value="Methyl-accepting chemotaxis protein"/>
    <property type="match status" value="1"/>
</dbReference>
<dbReference type="AlphaFoldDB" id="A0A1G7SBT7"/>
<keyword evidence="7" id="KW-1133">Transmembrane helix</keyword>
<evidence type="ECO:0000313" key="10">
    <source>
        <dbReference type="EMBL" id="SDG20453.1"/>
    </source>
</evidence>
<dbReference type="PROSITE" id="PS50111">
    <property type="entry name" value="CHEMOTAXIS_TRANSDUC_2"/>
    <property type="match status" value="1"/>
</dbReference>
<dbReference type="CDD" id="cd06225">
    <property type="entry name" value="HAMP"/>
    <property type="match status" value="1"/>
</dbReference>
<feature type="region of interest" description="Disordered" evidence="6">
    <location>
        <begin position="528"/>
        <end position="561"/>
    </location>
</feature>
<proteinExistence type="inferred from homology"/>
<dbReference type="EMBL" id="FNCI01000006">
    <property type="protein sequence ID" value="SDG20453.1"/>
    <property type="molecule type" value="Genomic_DNA"/>
</dbReference>
<dbReference type="InterPro" id="IPR004089">
    <property type="entry name" value="MCPsignal_dom"/>
</dbReference>
<gene>
    <name evidence="10" type="ORF">SAMN05216571_10673</name>
</gene>
<feature type="domain" description="HAMP" evidence="9">
    <location>
        <begin position="214"/>
        <end position="268"/>
    </location>
</feature>
<keyword evidence="3 5" id="KW-0807">Transducer</keyword>
<name>A0A1G7SBT7_9GAMM</name>
<accession>A0A1G7SBT7</accession>
<feature type="transmembrane region" description="Helical" evidence="7">
    <location>
        <begin position="12"/>
        <end position="33"/>
    </location>
</feature>
<keyword evidence="7" id="KW-0812">Transmembrane</keyword>
<dbReference type="SMART" id="SM00304">
    <property type="entry name" value="HAMP"/>
    <property type="match status" value="1"/>
</dbReference>
<comment type="subcellular location">
    <subcellularLocation>
        <location evidence="1">Membrane</location>
    </subcellularLocation>
</comment>
<dbReference type="Pfam" id="PF12729">
    <property type="entry name" value="4HB_MCP_1"/>
    <property type="match status" value="1"/>
</dbReference>
<evidence type="ECO:0000256" key="1">
    <source>
        <dbReference type="ARBA" id="ARBA00004370"/>
    </source>
</evidence>
<dbReference type="SMART" id="SM00283">
    <property type="entry name" value="MA"/>
    <property type="match status" value="1"/>
</dbReference>
<dbReference type="InterPro" id="IPR024478">
    <property type="entry name" value="HlyB_4HB_MCP"/>
</dbReference>
<dbReference type="InterPro" id="IPR004090">
    <property type="entry name" value="Chemotax_Me-accpt_rcpt"/>
</dbReference>
<evidence type="ECO:0000259" key="8">
    <source>
        <dbReference type="PROSITE" id="PS50111"/>
    </source>
</evidence>
<evidence type="ECO:0000256" key="2">
    <source>
        <dbReference type="ARBA" id="ARBA00022500"/>
    </source>
</evidence>
<protein>
    <submittedName>
        <fullName evidence="10">Methyl-accepting chemotaxis protein-2, aspartate sensor receptor</fullName>
    </submittedName>
</protein>
<keyword evidence="10" id="KW-0675">Receptor</keyword>
<dbReference type="GO" id="GO:0004888">
    <property type="term" value="F:transmembrane signaling receptor activity"/>
    <property type="evidence" value="ECO:0007669"/>
    <property type="project" value="InterPro"/>
</dbReference>
<evidence type="ECO:0000256" key="6">
    <source>
        <dbReference type="SAM" id="MobiDB-lite"/>
    </source>
</evidence>